<accession>A0A6J5NQL2</accession>
<gene>
    <name evidence="1" type="ORF">UFOVP761_25</name>
</gene>
<sequence>MNYRDLNALMNKATEADLETLLKREVDGEKRYTFLVRIHQRLSALRVSRERAALLMSCGYADRVKV</sequence>
<proteinExistence type="predicted"/>
<evidence type="ECO:0000313" key="1">
    <source>
        <dbReference type="EMBL" id="CAB4161669.1"/>
    </source>
</evidence>
<reference evidence="1" key="1">
    <citation type="submission" date="2020-04" db="EMBL/GenBank/DDBJ databases">
        <authorList>
            <person name="Chiriac C."/>
            <person name="Salcher M."/>
            <person name="Ghai R."/>
            <person name="Kavagutti S V."/>
        </authorList>
    </citation>
    <scope>NUCLEOTIDE SEQUENCE</scope>
</reference>
<organism evidence="1">
    <name type="scientific">uncultured Caudovirales phage</name>
    <dbReference type="NCBI Taxonomy" id="2100421"/>
    <lineage>
        <taxon>Viruses</taxon>
        <taxon>Duplodnaviria</taxon>
        <taxon>Heunggongvirae</taxon>
        <taxon>Uroviricota</taxon>
        <taxon>Caudoviricetes</taxon>
        <taxon>Peduoviridae</taxon>
        <taxon>Maltschvirus</taxon>
        <taxon>Maltschvirus maltsch</taxon>
    </lineage>
</organism>
<name>A0A6J5NQL2_9CAUD</name>
<protein>
    <submittedName>
        <fullName evidence="1">Uncharacterized protein</fullName>
    </submittedName>
</protein>
<dbReference type="EMBL" id="LR796718">
    <property type="protein sequence ID" value="CAB4161669.1"/>
    <property type="molecule type" value="Genomic_DNA"/>
</dbReference>